<evidence type="ECO:0000313" key="1">
    <source>
        <dbReference type="EMBL" id="TXJ20778.1"/>
    </source>
</evidence>
<reference evidence="1 2" key="1">
    <citation type="journal article" date="1992" name="Lakartidningen">
        <title>[Penicillin V and not amoxicillin is the first choice preparation in acute otitis].</title>
        <authorList>
            <person name="Kamme C."/>
            <person name="Lundgren K."/>
            <person name="Prellner K."/>
        </authorList>
    </citation>
    <scope>NUCLEOTIDE SEQUENCE [LARGE SCALE GENOMIC DNA]</scope>
    <source>
        <strain evidence="1 2">513A</strain>
    </source>
</reference>
<protein>
    <submittedName>
        <fullName evidence="1">Modification methylase</fullName>
    </submittedName>
</protein>
<dbReference type="RefSeq" id="WP_147738872.1">
    <property type="nucleotide sequence ID" value="NZ_SAXU01000001.1"/>
</dbReference>
<dbReference type="EMBL" id="SAXU01000001">
    <property type="protein sequence ID" value="TXJ20778.1"/>
    <property type="molecule type" value="Genomic_DNA"/>
</dbReference>
<name>A0A5C8D6R2_9SPIR</name>
<dbReference type="AlphaFoldDB" id="A0A5C8D6R2"/>
<gene>
    <name evidence="1" type="ORF">EPJ79_06470</name>
</gene>
<sequence>MNTVKSNNSVLNYYSNDNIDNINYNSKYDFKGECYNSLYPNLHKYPATMLPQIGLELLKEFKAKKTNLLDPYCGSGSSFSSGLEYGIKEFVGFDLNPLAILISKAKLNYIETDILNKEKNKIKNKIIKKNYNSNYEILKSKILNNIKNIDFWIEKKTQEDLIFIYSVIESIKNKPNIKNIFLLAFSETLREASYTRNNEFKLFRMQNYQNYKPDAFSIFAQKLDSIVENYLNIYKPKLKNISFHLYNSSFIPSNIMFDNILTSPPYGDSKTTVAYGQFSTFINEWLGFANARKLDSILMGGKKVKNLYTKGIIKKYIFEIEKIDKKRAFEVSSFYFDLEKSIKSLINSINIKGLSFFVVGNRRVKNIELPTDKFIAQLFEENNFKHITTIERKISNKAMPIRNSPTNKIGILSNTINKEYIIVCQKNK</sequence>
<dbReference type="Proteomes" id="UP000324638">
    <property type="component" value="Unassembled WGS sequence"/>
</dbReference>
<dbReference type="Gene3D" id="3.40.50.150">
    <property type="entry name" value="Vaccinia Virus protein VP39"/>
    <property type="match status" value="2"/>
</dbReference>
<evidence type="ECO:0000313" key="2">
    <source>
        <dbReference type="Proteomes" id="UP000324638"/>
    </source>
</evidence>
<dbReference type="InterPro" id="IPR029063">
    <property type="entry name" value="SAM-dependent_MTases_sf"/>
</dbReference>
<dbReference type="GO" id="GO:0008168">
    <property type="term" value="F:methyltransferase activity"/>
    <property type="evidence" value="ECO:0007669"/>
    <property type="project" value="UniProtKB-KW"/>
</dbReference>
<dbReference type="SUPFAM" id="SSF53335">
    <property type="entry name" value="S-adenosyl-L-methionine-dependent methyltransferases"/>
    <property type="match status" value="2"/>
</dbReference>
<organism evidence="1 2">
    <name type="scientific">Brachyspira aalborgi</name>
    <dbReference type="NCBI Taxonomy" id="29522"/>
    <lineage>
        <taxon>Bacteria</taxon>
        <taxon>Pseudomonadati</taxon>
        <taxon>Spirochaetota</taxon>
        <taxon>Spirochaetia</taxon>
        <taxon>Brachyspirales</taxon>
        <taxon>Brachyspiraceae</taxon>
        <taxon>Brachyspira</taxon>
    </lineage>
</organism>
<dbReference type="GO" id="GO:0032259">
    <property type="term" value="P:methylation"/>
    <property type="evidence" value="ECO:0007669"/>
    <property type="project" value="UniProtKB-KW"/>
</dbReference>
<proteinExistence type="predicted"/>
<comment type="caution">
    <text evidence="1">The sequence shown here is derived from an EMBL/GenBank/DDBJ whole genome shotgun (WGS) entry which is preliminary data.</text>
</comment>
<keyword evidence="1" id="KW-0808">Transferase</keyword>
<accession>A0A5C8D6R2</accession>
<keyword evidence="1" id="KW-0489">Methyltransferase</keyword>